<keyword evidence="7" id="KW-0528">Neurotoxin</keyword>
<dbReference type="GO" id="GO:0090729">
    <property type="term" value="F:toxin activity"/>
    <property type="evidence" value="ECO:0007669"/>
    <property type="project" value="UniProtKB-KW"/>
</dbReference>
<dbReference type="Gene3D" id="1.25.40.20">
    <property type="entry name" value="Ankyrin repeat-containing domain"/>
    <property type="match status" value="2"/>
</dbReference>
<evidence type="ECO:0000256" key="3">
    <source>
        <dbReference type="ARBA" id="ARBA00022483"/>
    </source>
</evidence>
<comment type="subunit">
    <text evidence="14">Homotetramer in membranes.</text>
</comment>
<dbReference type="GO" id="GO:0044231">
    <property type="term" value="C:host cell presynaptic membrane"/>
    <property type="evidence" value="ECO:0007669"/>
    <property type="project" value="UniProtKB-KW"/>
</dbReference>
<evidence type="ECO:0000256" key="10">
    <source>
        <dbReference type="ARBA" id="ARBA00023043"/>
    </source>
</evidence>
<comment type="similarity">
    <text evidence="13">Belongs to the cationic peptide 01 (latrotoxin) family. 03 (alpha-latrotoxin) subfamily.</text>
</comment>
<feature type="repeat" description="ANK" evidence="16">
    <location>
        <begin position="154"/>
        <end position="186"/>
    </location>
</feature>
<dbReference type="PROSITE" id="PS50088">
    <property type="entry name" value="ANK_REPEAT"/>
    <property type="match status" value="4"/>
</dbReference>
<dbReference type="PROSITE" id="PS50297">
    <property type="entry name" value="ANK_REP_REGION"/>
    <property type="match status" value="4"/>
</dbReference>
<evidence type="ECO:0000256" key="13">
    <source>
        <dbReference type="ARBA" id="ARBA00049657"/>
    </source>
</evidence>
<keyword evidence="3" id="KW-0268">Exocytosis</keyword>
<name>A0AAV6VL49_9ARAC</name>
<dbReference type="EMBL" id="JAFNEN010000054">
    <property type="protein sequence ID" value="KAG8197475.1"/>
    <property type="molecule type" value="Genomic_DNA"/>
</dbReference>
<evidence type="ECO:0000256" key="11">
    <source>
        <dbReference type="ARBA" id="ARBA00023136"/>
    </source>
</evidence>
<proteinExistence type="inferred from homology"/>
<keyword evidence="6" id="KW-0800">Toxin</keyword>
<feature type="repeat" description="ANK" evidence="16">
    <location>
        <begin position="88"/>
        <end position="120"/>
    </location>
</feature>
<protein>
    <recommendedName>
        <fullName evidence="15">Alpha-latrotoxin</fullName>
    </recommendedName>
</protein>
<keyword evidence="8" id="KW-0677">Repeat</keyword>
<dbReference type="PRINTS" id="PR01415">
    <property type="entry name" value="ANKYRIN"/>
</dbReference>
<evidence type="ECO:0000256" key="12">
    <source>
        <dbReference type="ARBA" id="ARBA00023298"/>
    </source>
</evidence>
<evidence type="ECO:0000313" key="18">
    <source>
        <dbReference type="Proteomes" id="UP000827092"/>
    </source>
</evidence>
<evidence type="ECO:0000256" key="1">
    <source>
        <dbReference type="ARBA" id="ARBA00004175"/>
    </source>
</evidence>
<dbReference type="SUPFAM" id="SSF48403">
    <property type="entry name" value="Ankyrin repeat"/>
    <property type="match status" value="1"/>
</dbReference>
<organism evidence="17 18">
    <name type="scientific">Oedothorax gibbosus</name>
    <dbReference type="NCBI Taxonomy" id="931172"/>
    <lineage>
        <taxon>Eukaryota</taxon>
        <taxon>Metazoa</taxon>
        <taxon>Ecdysozoa</taxon>
        <taxon>Arthropoda</taxon>
        <taxon>Chelicerata</taxon>
        <taxon>Arachnida</taxon>
        <taxon>Araneae</taxon>
        <taxon>Araneomorphae</taxon>
        <taxon>Entelegynae</taxon>
        <taxon>Araneoidea</taxon>
        <taxon>Linyphiidae</taxon>
        <taxon>Erigoninae</taxon>
        <taxon>Oedothorax</taxon>
    </lineage>
</organism>
<feature type="repeat" description="ANK" evidence="16">
    <location>
        <begin position="55"/>
        <end position="87"/>
    </location>
</feature>
<dbReference type="InterPro" id="IPR036770">
    <property type="entry name" value="Ankyrin_rpt-contain_sf"/>
</dbReference>
<keyword evidence="10 16" id="KW-0040">ANK repeat</keyword>
<dbReference type="AlphaFoldDB" id="A0AAV6VL49"/>
<keyword evidence="18" id="KW-1185">Reference proteome</keyword>
<evidence type="ECO:0000256" key="15">
    <source>
        <dbReference type="ARBA" id="ARBA00049811"/>
    </source>
</evidence>
<feature type="repeat" description="ANK" evidence="16">
    <location>
        <begin position="121"/>
        <end position="153"/>
    </location>
</feature>
<evidence type="ECO:0000256" key="6">
    <source>
        <dbReference type="ARBA" id="ARBA00022656"/>
    </source>
</evidence>
<keyword evidence="9" id="KW-0638">Presynaptic neurotoxin</keyword>
<evidence type="ECO:0000256" key="8">
    <source>
        <dbReference type="ARBA" id="ARBA00022737"/>
    </source>
</evidence>
<keyword evidence="4" id="KW-0964">Secreted</keyword>
<evidence type="ECO:0000256" key="9">
    <source>
        <dbReference type="ARBA" id="ARBA00023028"/>
    </source>
</evidence>
<dbReference type="GO" id="GO:0044218">
    <property type="term" value="C:other organism cell membrane"/>
    <property type="evidence" value="ECO:0007669"/>
    <property type="project" value="UniProtKB-KW"/>
</dbReference>
<dbReference type="SMART" id="SM00248">
    <property type="entry name" value="ANK"/>
    <property type="match status" value="6"/>
</dbReference>
<sequence length="323" mass="36519">MERATSLSFWTITKRNGNGQSQKEIFLDSISSGEVENFIEGLLEAGEDLNSKLSDGYTYLSYAAHYGSLYAVQFLMKKGADASVKNSDGTLPLHIASKFGHRDISHVFLRKGIYVDSWDDSKCTPLHYAAKNGREWIVTFLTYHGADFNAVNSRGYTPLLLAAQQGHKYIVFELLTLGADTDGYSDIGWTWLHHAAQNGWENIVNYYIKRPEIERITRSLNSKRFSRNHHPSVCPVCPVSYMPPKLPKNNYQKKFLNINAKTPLGKTPLLLAAEHNHPLVVEQLIQEEDYIECFAETPNSQCATGPIKRTSSLQTYQEKQSTY</sequence>
<evidence type="ECO:0000256" key="2">
    <source>
        <dbReference type="ARBA" id="ARBA00004613"/>
    </source>
</evidence>
<accession>A0AAV6VL49</accession>
<gene>
    <name evidence="17" type="ORF">JTE90_007215</name>
</gene>
<dbReference type="PANTHER" id="PTHR24198:SF165">
    <property type="entry name" value="ANKYRIN REPEAT-CONTAINING PROTEIN-RELATED"/>
    <property type="match status" value="1"/>
</dbReference>
<dbReference type="PANTHER" id="PTHR24198">
    <property type="entry name" value="ANKYRIN REPEAT AND PROTEIN KINASE DOMAIN-CONTAINING PROTEIN"/>
    <property type="match status" value="1"/>
</dbReference>
<dbReference type="InterPro" id="IPR002110">
    <property type="entry name" value="Ankyrin_rpt"/>
</dbReference>
<evidence type="ECO:0000256" key="5">
    <source>
        <dbReference type="ARBA" id="ARBA00022537"/>
    </source>
</evidence>
<keyword evidence="12" id="KW-1053">Target membrane</keyword>
<dbReference type="Pfam" id="PF12796">
    <property type="entry name" value="Ank_2"/>
    <property type="match status" value="2"/>
</dbReference>
<comment type="subcellular location">
    <subcellularLocation>
        <location evidence="2">Secreted</location>
    </subcellularLocation>
    <subcellularLocation>
        <location evidence="1">Target cell membrane</location>
    </subcellularLocation>
</comment>
<evidence type="ECO:0000256" key="16">
    <source>
        <dbReference type="PROSITE-ProRule" id="PRU00023"/>
    </source>
</evidence>
<evidence type="ECO:0000256" key="4">
    <source>
        <dbReference type="ARBA" id="ARBA00022525"/>
    </source>
</evidence>
<keyword evidence="11" id="KW-0472">Membrane</keyword>
<evidence type="ECO:0000256" key="14">
    <source>
        <dbReference type="ARBA" id="ARBA00049715"/>
    </source>
</evidence>
<evidence type="ECO:0000313" key="17">
    <source>
        <dbReference type="EMBL" id="KAG8197475.1"/>
    </source>
</evidence>
<keyword evidence="5" id="KW-1052">Target cell membrane</keyword>
<comment type="caution">
    <text evidence="17">The sequence shown here is derived from an EMBL/GenBank/DDBJ whole genome shotgun (WGS) entry which is preliminary data.</text>
</comment>
<dbReference type="Pfam" id="PF00023">
    <property type="entry name" value="Ank"/>
    <property type="match status" value="1"/>
</dbReference>
<dbReference type="GO" id="GO:0006887">
    <property type="term" value="P:exocytosis"/>
    <property type="evidence" value="ECO:0007669"/>
    <property type="project" value="UniProtKB-KW"/>
</dbReference>
<dbReference type="Proteomes" id="UP000827092">
    <property type="component" value="Unassembled WGS sequence"/>
</dbReference>
<evidence type="ECO:0000256" key="7">
    <source>
        <dbReference type="ARBA" id="ARBA00022699"/>
    </source>
</evidence>
<dbReference type="GO" id="GO:0005576">
    <property type="term" value="C:extracellular region"/>
    <property type="evidence" value="ECO:0007669"/>
    <property type="project" value="UniProtKB-SubCell"/>
</dbReference>
<reference evidence="17 18" key="1">
    <citation type="journal article" date="2022" name="Nat. Ecol. Evol.">
        <title>A masculinizing supergene underlies an exaggerated male reproductive morph in a spider.</title>
        <authorList>
            <person name="Hendrickx F."/>
            <person name="De Corte Z."/>
            <person name="Sonet G."/>
            <person name="Van Belleghem S.M."/>
            <person name="Kostlbacher S."/>
            <person name="Vangestel C."/>
        </authorList>
    </citation>
    <scope>NUCLEOTIDE SEQUENCE [LARGE SCALE GENOMIC DNA]</scope>
    <source>
        <strain evidence="17">W744_W776</strain>
    </source>
</reference>